<dbReference type="eggNOG" id="ENOG502SR5H">
    <property type="taxonomic scope" value="Eukaryota"/>
</dbReference>
<dbReference type="OMA" id="AMVANRH"/>
<dbReference type="Proteomes" id="UP000008493">
    <property type="component" value="Unassembled WGS sequence"/>
</dbReference>
<dbReference type="GeneID" id="18829490"/>
<evidence type="ECO:0000313" key="2">
    <source>
        <dbReference type="Proteomes" id="UP000008493"/>
    </source>
</evidence>
<dbReference type="InParanoid" id="K5X316"/>
<dbReference type="OrthoDB" id="3251442at2759"/>
<proteinExistence type="predicted"/>
<organism evidence="1 2">
    <name type="scientific">Agaricus bisporus var. burnettii (strain JB137-S8 / ATCC MYA-4627 / FGSC 10392)</name>
    <name type="common">White button mushroom</name>
    <dbReference type="NCBI Taxonomy" id="597362"/>
    <lineage>
        <taxon>Eukaryota</taxon>
        <taxon>Fungi</taxon>
        <taxon>Dikarya</taxon>
        <taxon>Basidiomycota</taxon>
        <taxon>Agaricomycotina</taxon>
        <taxon>Agaricomycetes</taxon>
        <taxon>Agaricomycetidae</taxon>
        <taxon>Agaricales</taxon>
        <taxon>Agaricineae</taxon>
        <taxon>Agaricaceae</taxon>
        <taxon>Agaricus</taxon>
    </lineage>
</organism>
<reference evidence="2" key="1">
    <citation type="journal article" date="2012" name="Proc. Natl. Acad. Sci. U.S.A.">
        <title>Genome sequence of the button mushroom Agaricus bisporus reveals mechanisms governing adaptation to a humic-rich ecological niche.</title>
        <authorList>
            <person name="Morin E."/>
            <person name="Kohler A."/>
            <person name="Baker A.R."/>
            <person name="Foulongne-Oriol M."/>
            <person name="Lombard V."/>
            <person name="Nagy L.G."/>
            <person name="Ohm R.A."/>
            <person name="Patyshakuliyeva A."/>
            <person name="Brun A."/>
            <person name="Aerts A.L."/>
            <person name="Bailey A.M."/>
            <person name="Billette C."/>
            <person name="Coutinho P.M."/>
            <person name="Deakin G."/>
            <person name="Doddapaneni H."/>
            <person name="Floudas D."/>
            <person name="Grimwood J."/>
            <person name="Hilden K."/>
            <person name="Kuees U."/>
            <person name="LaButti K.M."/>
            <person name="Lapidus A."/>
            <person name="Lindquist E.A."/>
            <person name="Lucas S.M."/>
            <person name="Murat C."/>
            <person name="Riley R.W."/>
            <person name="Salamov A.A."/>
            <person name="Schmutz J."/>
            <person name="Subramanian V."/>
            <person name="Woesten H.A.B."/>
            <person name="Xu J."/>
            <person name="Eastwood D.C."/>
            <person name="Foster G.D."/>
            <person name="Sonnenberg A.S."/>
            <person name="Cullen D."/>
            <person name="de Vries R.P."/>
            <person name="Lundell T."/>
            <person name="Hibbett D.S."/>
            <person name="Henrissat B."/>
            <person name="Burton K.S."/>
            <person name="Kerrigan R.W."/>
            <person name="Challen M.P."/>
            <person name="Grigoriev I.V."/>
            <person name="Martin F."/>
        </authorList>
    </citation>
    <scope>NUCLEOTIDE SEQUENCE [LARGE SCALE GENOMIC DNA]</scope>
    <source>
        <strain evidence="2">JB137-S8 / ATCC MYA-4627 / FGSC 10392</strain>
    </source>
</reference>
<sequence>MVNSSLLRLFRLQVRPCATFSIPANHDPDPTLDEADLNLLRKYVLKIEEHITERTFAKFARAFPNVQHDSLKITKKHVRYLSGFNPISYSCCVNSCICFVGPHEALTECLKCQEKKLDDRGKPRKSFVYIPLIPRLQAMVANRHHAGLMRYRADFEPQPGITTDIFDGSYYHSLLNTIVPASGDHPFFYFSDERDIALGLSTDGFSPFKRRDKTC</sequence>
<dbReference type="AlphaFoldDB" id="K5X316"/>
<dbReference type="RefSeq" id="XP_007331702.1">
    <property type="nucleotide sequence ID" value="XM_007331640.1"/>
</dbReference>
<dbReference type="STRING" id="597362.K5X316"/>
<feature type="non-terminal residue" evidence="1">
    <location>
        <position position="215"/>
    </location>
</feature>
<keyword evidence="2" id="KW-1185">Reference proteome</keyword>
<protein>
    <submittedName>
        <fullName evidence="1">Uncharacterized protein</fullName>
    </submittedName>
</protein>
<evidence type="ECO:0000313" key="1">
    <source>
        <dbReference type="EMBL" id="EKM77548.1"/>
    </source>
</evidence>
<accession>K5X316</accession>
<dbReference type="KEGG" id="abp:AGABI1DRAFT43226"/>
<dbReference type="HOGENOM" id="CLU_007337_2_0_1"/>
<dbReference type="EMBL" id="JH971395">
    <property type="protein sequence ID" value="EKM77548.1"/>
    <property type="molecule type" value="Genomic_DNA"/>
</dbReference>
<name>K5X316_AGABU</name>
<gene>
    <name evidence="1" type="ORF">AGABI1DRAFT_43226</name>
</gene>